<dbReference type="Proteomes" id="UP000237632">
    <property type="component" value="Unassembled WGS sequence"/>
</dbReference>
<dbReference type="Pfam" id="PF00929">
    <property type="entry name" value="RNase_T"/>
    <property type="match status" value="1"/>
</dbReference>
<evidence type="ECO:0000256" key="4">
    <source>
        <dbReference type="ARBA" id="ARBA00049244"/>
    </source>
</evidence>
<sequence>MSDLYPSDPASEQPLVFVDLETTGGSPAEHRITEIGVVEIGPGHMSTWTTLVNPGQPIPPFIQQLTGISDDMVRDAPSFASLAPALFERLDGKLFVAHNASFDRGFLRAEFERAGLAFNPDVLCTVKLSRALFPRESRHGLDALIERYGLVPAARHRALADADLIWQFWRQLHTLVPLERLRDQIARTTRHFRLGGDLTEAWLDTAPAGCGAYALFGEGDEALYVGRSVRVRQRLRALLTGERRSSKEMRIAQQVRRVEWRETGNELGAMLAEAQWIARLRPAYNRRPTAAAVRAGDAPWPFDGAVAFEAHGERSLFHVIDAWRYLGVAESLDAAARLAADGTDGAFEPHTQRLLQTYLARGLQLIPLAALAAAD</sequence>
<name>A0A132DBB0_BURVI</name>
<dbReference type="GO" id="GO:0006289">
    <property type="term" value="P:nucleotide-excision repair"/>
    <property type="evidence" value="ECO:0007669"/>
    <property type="project" value="InterPro"/>
</dbReference>
<reference evidence="6 7" key="1">
    <citation type="submission" date="2018-03" db="EMBL/GenBank/DDBJ databases">
        <authorList>
            <person name="Nguyen K."/>
            <person name="Fouts D."/>
            <person name="Sutton G."/>
        </authorList>
    </citation>
    <scope>NUCLEOTIDE SEQUENCE [LARGE SCALE GENOMIC DNA]</scope>
    <source>
        <strain evidence="6 7">AU3578</strain>
    </source>
</reference>
<dbReference type="InterPro" id="IPR047296">
    <property type="entry name" value="GIY-YIG_UvrC_Cho"/>
</dbReference>
<dbReference type="PANTHER" id="PTHR30231:SF41">
    <property type="entry name" value="DNA POLYMERASE III SUBUNIT EPSILON"/>
    <property type="match status" value="1"/>
</dbReference>
<evidence type="ECO:0000313" key="6">
    <source>
        <dbReference type="EMBL" id="PRH38776.1"/>
    </source>
</evidence>
<dbReference type="PANTHER" id="PTHR30231">
    <property type="entry name" value="DNA POLYMERASE III SUBUNIT EPSILON"/>
    <property type="match status" value="1"/>
</dbReference>
<dbReference type="InterPro" id="IPR013520">
    <property type="entry name" value="Ribonucl_H"/>
</dbReference>
<dbReference type="InterPro" id="IPR036397">
    <property type="entry name" value="RNaseH_sf"/>
</dbReference>
<protein>
    <recommendedName>
        <fullName evidence="1">DNA-directed DNA polymerase</fullName>
        <ecNumber evidence="1">2.7.7.7</ecNumber>
    </recommendedName>
</protein>
<evidence type="ECO:0000256" key="1">
    <source>
        <dbReference type="ARBA" id="ARBA00012417"/>
    </source>
</evidence>
<dbReference type="SUPFAM" id="SSF53098">
    <property type="entry name" value="Ribonuclease H-like"/>
    <property type="match status" value="1"/>
</dbReference>
<comment type="catalytic activity">
    <reaction evidence="4">
        <text>DNA(n) + a 2'-deoxyribonucleoside 5'-triphosphate = DNA(n+1) + diphosphate</text>
        <dbReference type="Rhea" id="RHEA:22508"/>
        <dbReference type="Rhea" id="RHEA-COMP:17339"/>
        <dbReference type="Rhea" id="RHEA-COMP:17340"/>
        <dbReference type="ChEBI" id="CHEBI:33019"/>
        <dbReference type="ChEBI" id="CHEBI:61560"/>
        <dbReference type="ChEBI" id="CHEBI:173112"/>
        <dbReference type="EC" id="2.7.7.7"/>
    </reaction>
</comment>
<dbReference type="CDD" id="cd06127">
    <property type="entry name" value="DEDDh"/>
    <property type="match status" value="1"/>
</dbReference>
<dbReference type="Gene3D" id="3.40.1440.10">
    <property type="entry name" value="GIY-YIG endonuclease"/>
    <property type="match status" value="1"/>
</dbReference>
<gene>
    <name evidence="6" type="ORF">C6T65_29930</name>
</gene>
<dbReference type="CDD" id="cd10434">
    <property type="entry name" value="GIY-YIG_UvrC_Cho"/>
    <property type="match status" value="1"/>
</dbReference>
<dbReference type="GO" id="GO:0003677">
    <property type="term" value="F:DNA binding"/>
    <property type="evidence" value="ECO:0007669"/>
    <property type="project" value="InterPro"/>
</dbReference>
<dbReference type="InterPro" id="IPR012337">
    <property type="entry name" value="RNaseH-like_sf"/>
</dbReference>
<dbReference type="EC" id="2.7.7.7" evidence="1"/>
<dbReference type="AlphaFoldDB" id="A0A132DBB0"/>
<dbReference type="FunFam" id="3.30.420.10:FF:000045">
    <property type="entry name" value="3'-5' exonuclease DinG"/>
    <property type="match status" value="1"/>
</dbReference>
<feature type="domain" description="GIY-YIG" evidence="5">
    <location>
        <begin position="208"/>
        <end position="286"/>
    </location>
</feature>
<dbReference type="NCBIfam" id="TIGR00573">
    <property type="entry name" value="dnaq"/>
    <property type="match status" value="1"/>
</dbReference>
<dbReference type="GO" id="GO:0003887">
    <property type="term" value="F:DNA-directed DNA polymerase activity"/>
    <property type="evidence" value="ECO:0007669"/>
    <property type="project" value="UniProtKB-EC"/>
</dbReference>
<comment type="subunit">
    <text evidence="3">DNA polymerase III contains a core (composed of alpha, epsilon and theta chains) that associates with a tau subunit. This core dimerizes to form the POLIII' complex. PolIII' associates with the gamma complex (composed of gamma, delta, delta', psi and chi chains) and with the beta chain to form the complete DNA polymerase III complex.</text>
</comment>
<dbReference type="EMBL" id="PVHK01000229">
    <property type="protein sequence ID" value="PRH38776.1"/>
    <property type="molecule type" value="Genomic_DNA"/>
</dbReference>
<dbReference type="GeneID" id="45682845"/>
<dbReference type="InterPro" id="IPR035901">
    <property type="entry name" value="GIY-YIG_endonuc_sf"/>
</dbReference>
<dbReference type="SMART" id="SM00479">
    <property type="entry name" value="EXOIII"/>
    <property type="match status" value="1"/>
</dbReference>
<comment type="function">
    <text evidence="2">DNA polymerase III is a complex, multichain enzyme responsible for most of the replicative synthesis in bacteria. The epsilon subunit contain the editing function and is a proofreading 3'-5' exonuclease.</text>
</comment>
<proteinExistence type="predicted"/>
<dbReference type="SUPFAM" id="SSF82771">
    <property type="entry name" value="GIY-YIG endonuclease"/>
    <property type="match status" value="1"/>
</dbReference>
<evidence type="ECO:0000256" key="3">
    <source>
        <dbReference type="ARBA" id="ARBA00026073"/>
    </source>
</evidence>
<evidence type="ECO:0000259" key="5">
    <source>
        <dbReference type="PROSITE" id="PS50164"/>
    </source>
</evidence>
<accession>A0A132DBB0</accession>
<evidence type="ECO:0000313" key="7">
    <source>
        <dbReference type="Proteomes" id="UP000237632"/>
    </source>
</evidence>
<dbReference type="Gene3D" id="3.30.420.10">
    <property type="entry name" value="Ribonuclease H-like superfamily/Ribonuclease H"/>
    <property type="match status" value="1"/>
</dbReference>
<dbReference type="GO" id="GO:0045004">
    <property type="term" value="P:DNA replication proofreading"/>
    <property type="evidence" value="ECO:0007669"/>
    <property type="project" value="TreeGrafter"/>
</dbReference>
<dbReference type="RefSeq" id="WP_045579362.1">
    <property type="nucleotide sequence ID" value="NZ_CADETD010000011.1"/>
</dbReference>
<dbReference type="GO" id="GO:0008408">
    <property type="term" value="F:3'-5' exonuclease activity"/>
    <property type="evidence" value="ECO:0007669"/>
    <property type="project" value="TreeGrafter"/>
</dbReference>
<dbReference type="InterPro" id="IPR006054">
    <property type="entry name" value="DnaQ"/>
</dbReference>
<dbReference type="GO" id="GO:0005829">
    <property type="term" value="C:cytosol"/>
    <property type="evidence" value="ECO:0007669"/>
    <property type="project" value="TreeGrafter"/>
</dbReference>
<dbReference type="InterPro" id="IPR000305">
    <property type="entry name" value="GIY-YIG_endonuc"/>
</dbReference>
<evidence type="ECO:0000256" key="2">
    <source>
        <dbReference type="ARBA" id="ARBA00025483"/>
    </source>
</evidence>
<organism evidence="6 7">
    <name type="scientific">Burkholderia vietnamiensis</name>
    <dbReference type="NCBI Taxonomy" id="60552"/>
    <lineage>
        <taxon>Bacteria</taxon>
        <taxon>Pseudomonadati</taxon>
        <taxon>Pseudomonadota</taxon>
        <taxon>Betaproteobacteria</taxon>
        <taxon>Burkholderiales</taxon>
        <taxon>Burkholderiaceae</taxon>
        <taxon>Burkholderia</taxon>
        <taxon>Burkholderia cepacia complex</taxon>
    </lineage>
</organism>
<comment type="caution">
    <text evidence="6">The sequence shown here is derived from an EMBL/GenBank/DDBJ whole genome shotgun (WGS) entry which is preliminary data.</text>
</comment>
<dbReference type="PROSITE" id="PS50164">
    <property type="entry name" value="GIY_YIG"/>
    <property type="match status" value="1"/>
</dbReference>